<organism evidence="2 3">
    <name type="scientific">Massariosphaeria phaeospora</name>
    <dbReference type="NCBI Taxonomy" id="100035"/>
    <lineage>
        <taxon>Eukaryota</taxon>
        <taxon>Fungi</taxon>
        <taxon>Dikarya</taxon>
        <taxon>Ascomycota</taxon>
        <taxon>Pezizomycotina</taxon>
        <taxon>Dothideomycetes</taxon>
        <taxon>Pleosporomycetidae</taxon>
        <taxon>Pleosporales</taxon>
        <taxon>Pleosporales incertae sedis</taxon>
        <taxon>Massariosphaeria</taxon>
    </lineage>
</organism>
<keyword evidence="1" id="KW-0732">Signal</keyword>
<protein>
    <submittedName>
        <fullName evidence="2">Uncharacterized protein</fullName>
    </submittedName>
</protein>
<reference evidence="2 3" key="1">
    <citation type="submission" date="2020-01" db="EMBL/GenBank/DDBJ databases">
        <authorList>
            <consortium name="DOE Joint Genome Institute"/>
            <person name="Haridas S."/>
            <person name="Albert R."/>
            <person name="Binder M."/>
            <person name="Bloem J."/>
            <person name="Labutti K."/>
            <person name="Salamov A."/>
            <person name="Andreopoulos B."/>
            <person name="Baker S.E."/>
            <person name="Barry K."/>
            <person name="Bills G."/>
            <person name="Bluhm B.H."/>
            <person name="Cannon C."/>
            <person name="Castanera R."/>
            <person name="Culley D.E."/>
            <person name="Daum C."/>
            <person name="Ezra D."/>
            <person name="Gonzalez J.B."/>
            <person name="Henrissat B."/>
            <person name="Kuo A."/>
            <person name="Liang C."/>
            <person name="Lipzen A."/>
            <person name="Lutzoni F."/>
            <person name="Magnuson J."/>
            <person name="Mondo S."/>
            <person name="Nolan M."/>
            <person name="Ohm R."/>
            <person name="Pangilinan J."/>
            <person name="Park H.-J.H."/>
            <person name="Ramirez L."/>
            <person name="Alfaro M."/>
            <person name="Sun H."/>
            <person name="Tritt A."/>
            <person name="Yoshinaga Y."/>
            <person name="Zwiers L.-H.L."/>
            <person name="Turgeon B.G."/>
            <person name="Goodwin S.B."/>
            <person name="Spatafora J.W."/>
            <person name="Crous P.W."/>
            <person name="Grigoriev I.V."/>
        </authorList>
    </citation>
    <scope>NUCLEOTIDE SEQUENCE [LARGE SCALE GENOMIC DNA]</scope>
    <source>
        <strain evidence="2 3">CBS 611.86</strain>
    </source>
</reference>
<dbReference type="EMBL" id="JAADJZ010000015">
    <property type="protein sequence ID" value="KAF2869738.1"/>
    <property type="molecule type" value="Genomic_DNA"/>
</dbReference>
<dbReference type="OrthoDB" id="4434395at2759"/>
<dbReference type="CDD" id="cd12811">
    <property type="entry name" value="MALA"/>
    <property type="match status" value="1"/>
</dbReference>
<keyword evidence="3" id="KW-1185">Reference proteome</keyword>
<dbReference type="AlphaFoldDB" id="A0A7C8M601"/>
<dbReference type="SUPFAM" id="SSF63829">
    <property type="entry name" value="Calcium-dependent phosphotriesterase"/>
    <property type="match status" value="1"/>
</dbReference>
<evidence type="ECO:0000256" key="1">
    <source>
        <dbReference type="SAM" id="SignalP"/>
    </source>
</evidence>
<accession>A0A7C8M601</accession>
<feature type="chain" id="PRO_5028818345" evidence="1">
    <location>
        <begin position="20"/>
        <end position="351"/>
    </location>
</feature>
<evidence type="ECO:0000313" key="2">
    <source>
        <dbReference type="EMBL" id="KAF2869738.1"/>
    </source>
</evidence>
<comment type="caution">
    <text evidence="2">The sequence shown here is derived from an EMBL/GenBank/DDBJ whole genome shotgun (WGS) entry which is preliminary data.</text>
</comment>
<feature type="signal peptide" evidence="1">
    <location>
        <begin position="1"/>
        <end position="19"/>
    </location>
</feature>
<evidence type="ECO:0000313" key="3">
    <source>
        <dbReference type="Proteomes" id="UP000481861"/>
    </source>
</evidence>
<dbReference type="Proteomes" id="UP000481861">
    <property type="component" value="Unassembled WGS sequence"/>
</dbReference>
<sequence>MRFSTSIATAAALAGVVSAHPKPPNACGTCPPFSGNFSIKQYQVYPENADFDFINCKLYVGQLLNASLGIYDPYTSTHKTIEFAGISHNPAFHLGAVAADRNGHISLIANPANAFPSLGKDISGTNWLIKYDPTTDSVLWKTNLTETSQGVYGGFQDIEHDPNGNLFVVGSLPGSLLRVDRSGKEVRPWYLPDTIVQTELGMGGIAALGWLLLAQGDASGKIWRFDMKADKGVPYPIPVSGNHTFGTSDAIYLPPKYSGTVLLVAEAKLGISVFRSKDAKWDAAEYLGLVPRPSSLENGTDVVAPVQIAESVYMLVEQFGDQGLNGPNTAGNRTEFPFFDISSEVGRLLQV</sequence>
<dbReference type="InterPro" id="IPR054550">
    <property type="entry name" value="Mala_s_1-like"/>
</dbReference>
<name>A0A7C8M601_9PLEO</name>
<gene>
    <name evidence="2" type="ORF">BDV95DRAFT_576163</name>
</gene>
<proteinExistence type="predicted"/>